<dbReference type="EMBL" id="CP012752">
    <property type="protein sequence ID" value="ALG15680.1"/>
    <property type="molecule type" value="Genomic_DNA"/>
</dbReference>
<dbReference type="Proteomes" id="UP000063699">
    <property type="component" value="Chromosome"/>
</dbReference>
<dbReference type="Gene3D" id="3.40.50.150">
    <property type="entry name" value="Vaccinia Virus protein VP39"/>
    <property type="match status" value="1"/>
</dbReference>
<dbReference type="OrthoDB" id="9786503at2"/>
<dbReference type="GO" id="GO:0016740">
    <property type="term" value="F:transferase activity"/>
    <property type="evidence" value="ECO:0007669"/>
    <property type="project" value="UniProtKB-KW"/>
</dbReference>
<keyword evidence="1" id="KW-0808">Transferase</keyword>
<dbReference type="SUPFAM" id="SSF53335">
    <property type="entry name" value="S-adenosyl-L-methionine-dependent methyltransferases"/>
    <property type="match status" value="1"/>
</dbReference>
<dbReference type="InterPro" id="IPR041698">
    <property type="entry name" value="Methyltransf_25"/>
</dbReference>
<reference evidence="3 4" key="1">
    <citation type="submission" date="2015-07" db="EMBL/GenBank/DDBJ databases">
        <title>Genome sequencing of Kibdelosporangium phytohabitans.</title>
        <authorList>
            <person name="Qin S."/>
            <person name="Xing K."/>
        </authorList>
    </citation>
    <scope>NUCLEOTIDE SEQUENCE [LARGE SCALE GENOMIC DNA]</scope>
    <source>
        <strain evidence="3 4">KLBMP1111</strain>
    </source>
</reference>
<dbReference type="KEGG" id="kphy:AOZ06_50875"/>
<dbReference type="PANTHER" id="PTHR43861">
    <property type="entry name" value="TRANS-ACONITATE 2-METHYLTRANSFERASE-RELATED"/>
    <property type="match status" value="1"/>
</dbReference>
<accession>A0A0N9IGL6</accession>
<dbReference type="CDD" id="cd02440">
    <property type="entry name" value="AdoMet_MTases"/>
    <property type="match status" value="1"/>
</dbReference>
<gene>
    <name evidence="3" type="ORF">AOZ06_50875</name>
</gene>
<protein>
    <recommendedName>
        <fullName evidence="2">Methyltransferase domain-containing protein</fullName>
    </recommendedName>
</protein>
<dbReference type="PANTHER" id="PTHR43861:SF3">
    <property type="entry name" value="PUTATIVE (AFU_ORTHOLOGUE AFUA_2G14390)-RELATED"/>
    <property type="match status" value="1"/>
</dbReference>
<feature type="domain" description="Methyltransferase" evidence="2">
    <location>
        <begin position="37"/>
        <end position="124"/>
    </location>
</feature>
<organism evidence="3 4">
    <name type="scientific">Kibdelosporangium phytohabitans</name>
    <dbReference type="NCBI Taxonomy" id="860235"/>
    <lineage>
        <taxon>Bacteria</taxon>
        <taxon>Bacillati</taxon>
        <taxon>Actinomycetota</taxon>
        <taxon>Actinomycetes</taxon>
        <taxon>Pseudonocardiales</taxon>
        <taxon>Pseudonocardiaceae</taxon>
        <taxon>Kibdelosporangium</taxon>
    </lineage>
</organism>
<evidence type="ECO:0000256" key="1">
    <source>
        <dbReference type="ARBA" id="ARBA00022679"/>
    </source>
</evidence>
<dbReference type="Pfam" id="PF13649">
    <property type="entry name" value="Methyltransf_25"/>
    <property type="match status" value="1"/>
</dbReference>
<evidence type="ECO:0000313" key="4">
    <source>
        <dbReference type="Proteomes" id="UP000063699"/>
    </source>
</evidence>
<dbReference type="AlphaFoldDB" id="A0A0N9IGL6"/>
<dbReference type="InterPro" id="IPR029063">
    <property type="entry name" value="SAM-dependent_MTases_sf"/>
</dbReference>
<name>A0A0N9IGL6_9PSEU</name>
<sequence>MDEAFWDDLYREKERWSGKPNPQLVAEVSGLEPGTALDVGCGEGADAIWLRERGWQVTGVDVSGIALGRARERDPEVTWLHLDLVKDPAPGTYDLVTAHYVHVHPLSDMRVLQQRLADAVAPGGTLLLVGHDQSEMAEADLNRPDNPDLYFTAESTTSLLPEAEWIVDVAETRALDKQDHRMYDFVLKARRR</sequence>
<proteinExistence type="predicted"/>
<evidence type="ECO:0000259" key="2">
    <source>
        <dbReference type="Pfam" id="PF13649"/>
    </source>
</evidence>
<evidence type="ECO:0000313" key="3">
    <source>
        <dbReference type="EMBL" id="ALG15680.1"/>
    </source>
</evidence>
<dbReference type="STRING" id="860235.AOZ06_50875"/>
<keyword evidence="4" id="KW-1185">Reference proteome</keyword>